<feature type="compositionally biased region" description="Basic and acidic residues" evidence="1">
    <location>
        <begin position="127"/>
        <end position="136"/>
    </location>
</feature>
<proteinExistence type="predicted"/>
<feature type="region of interest" description="Disordered" evidence="1">
    <location>
        <begin position="55"/>
        <end position="89"/>
    </location>
</feature>
<dbReference type="AlphaFoldDB" id="A0A5K1JTP2"/>
<feature type="compositionally biased region" description="Polar residues" evidence="1">
    <location>
        <begin position="7"/>
        <end position="24"/>
    </location>
</feature>
<keyword evidence="2" id="KW-0418">Kinase</keyword>
<organism evidence="2">
    <name type="scientific">Ganoderma boninense</name>
    <dbReference type="NCBI Taxonomy" id="34458"/>
    <lineage>
        <taxon>Eukaryota</taxon>
        <taxon>Fungi</taxon>
        <taxon>Dikarya</taxon>
        <taxon>Basidiomycota</taxon>
        <taxon>Agaricomycotina</taxon>
        <taxon>Agaricomycetes</taxon>
        <taxon>Polyporales</taxon>
        <taxon>Polyporaceae</taxon>
        <taxon>Ganoderma</taxon>
    </lineage>
</organism>
<name>A0A5K1JTP2_9APHY</name>
<reference evidence="2" key="1">
    <citation type="submission" date="2019-10" db="EMBL/GenBank/DDBJ databases">
        <authorList>
            <person name="Nor Muhammad N."/>
        </authorList>
    </citation>
    <scope>NUCLEOTIDE SEQUENCE</scope>
</reference>
<sequence length="459" mass="51156">MVGQPHTIATPNPSIYNANPTQPWTAPPWYPSALAPDATRGVSTTNYTPTFQYSQGTPAFAAGGDRDRTDTVIQSSQNKTPSPANIPHQEHSEKKFVFLNESFLVPDSTGSLTREDDKDGSTPGELDMARESDRDAASSTLPERTEWDPHGDVPPSSGTDGEQLSMEEIPAILRDFLSPTVRADLTSKIQPPWTQHGKSKTISQTEISTLAGEESPSSHDVETRTKPAWILDTLTPAEPPKDSALLCPLGTYVIREIIDGRYGPASTSTKPSGEDDGPSFKRRMCFVTFQNGPYLYVAPVLGSTLHKVRRPFLTNTKGSWDWWLPVTWVALDPAKQTQAAPMTPDHPRELKDGYRYDPDSPAPKFAMPDQPGVRRRIEIEYGESPFKVKSCFIWSGDPGDRISRLPRDARIAEPQARYLPHREIYEKLFVCWNALWESGIEPPRPKSEWTEEDAQLEEI</sequence>
<dbReference type="EMBL" id="LR724730">
    <property type="protein sequence ID" value="VWO95341.1"/>
    <property type="molecule type" value="Genomic_DNA"/>
</dbReference>
<evidence type="ECO:0000256" key="1">
    <source>
        <dbReference type="SAM" id="MobiDB-lite"/>
    </source>
</evidence>
<feature type="compositionally biased region" description="Polar residues" evidence="1">
    <location>
        <begin position="71"/>
        <end position="83"/>
    </location>
</feature>
<protein>
    <submittedName>
        <fullName evidence="2">Protein kinase domain-containing protein</fullName>
    </submittedName>
</protein>
<feature type="region of interest" description="Disordered" evidence="1">
    <location>
        <begin position="107"/>
        <end position="162"/>
    </location>
</feature>
<feature type="region of interest" description="Disordered" evidence="1">
    <location>
        <begin position="1"/>
        <end position="38"/>
    </location>
</feature>
<keyword evidence="2" id="KW-0808">Transferase</keyword>
<evidence type="ECO:0000313" key="2">
    <source>
        <dbReference type="EMBL" id="VWO95341.1"/>
    </source>
</evidence>
<accession>A0A5K1JTP2</accession>
<gene>
    <name evidence="2" type="primary">I1S050</name>
</gene>
<dbReference type="GO" id="GO:0016301">
    <property type="term" value="F:kinase activity"/>
    <property type="evidence" value="ECO:0007669"/>
    <property type="project" value="UniProtKB-KW"/>
</dbReference>